<accession>A0A382WZ13</accession>
<dbReference type="EMBL" id="UINC01163516">
    <property type="protein sequence ID" value="SVD63864.1"/>
    <property type="molecule type" value="Genomic_DNA"/>
</dbReference>
<feature type="non-terminal residue" evidence="1">
    <location>
        <position position="40"/>
    </location>
</feature>
<proteinExistence type="predicted"/>
<sequence length="40" mass="4599">MDKSARLKHSKPLKDSLWSEFEEVDNLVSVVLKEIKSALK</sequence>
<protein>
    <submittedName>
        <fullName evidence="1">Uncharacterized protein</fullName>
    </submittedName>
</protein>
<gene>
    <name evidence="1" type="ORF">METZ01_LOCUS416718</name>
</gene>
<evidence type="ECO:0000313" key="1">
    <source>
        <dbReference type="EMBL" id="SVD63864.1"/>
    </source>
</evidence>
<organism evidence="1">
    <name type="scientific">marine metagenome</name>
    <dbReference type="NCBI Taxonomy" id="408172"/>
    <lineage>
        <taxon>unclassified sequences</taxon>
        <taxon>metagenomes</taxon>
        <taxon>ecological metagenomes</taxon>
    </lineage>
</organism>
<reference evidence="1" key="1">
    <citation type="submission" date="2018-05" db="EMBL/GenBank/DDBJ databases">
        <authorList>
            <person name="Lanie J.A."/>
            <person name="Ng W.-L."/>
            <person name="Kazmierczak K.M."/>
            <person name="Andrzejewski T.M."/>
            <person name="Davidsen T.M."/>
            <person name="Wayne K.J."/>
            <person name="Tettelin H."/>
            <person name="Glass J.I."/>
            <person name="Rusch D."/>
            <person name="Podicherti R."/>
            <person name="Tsui H.-C.T."/>
            <person name="Winkler M.E."/>
        </authorList>
    </citation>
    <scope>NUCLEOTIDE SEQUENCE</scope>
</reference>
<dbReference type="AlphaFoldDB" id="A0A382WZ13"/>
<name>A0A382WZ13_9ZZZZ</name>